<feature type="domain" description="LysM" evidence="2">
    <location>
        <begin position="32"/>
        <end position="75"/>
    </location>
</feature>
<dbReference type="Pfam" id="PF01476">
    <property type="entry name" value="LysM"/>
    <property type="match status" value="1"/>
</dbReference>
<dbReference type="InterPro" id="IPR036779">
    <property type="entry name" value="LysM_dom_sf"/>
</dbReference>
<keyword evidence="1" id="KW-0732">Signal</keyword>
<organism evidence="3 4">
    <name type="scientific">Geobacillus stearothermophilus</name>
    <name type="common">Bacillus stearothermophilus</name>
    <dbReference type="NCBI Taxonomy" id="1422"/>
    <lineage>
        <taxon>Bacteria</taxon>
        <taxon>Bacillati</taxon>
        <taxon>Bacillota</taxon>
        <taxon>Bacilli</taxon>
        <taxon>Bacillales</taxon>
        <taxon>Anoxybacillaceae</taxon>
        <taxon>Geobacillus</taxon>
    </lineage>
</organism>
<comment type="caution">
    <text evidence="3">The sequence shown here is derived from an EMBL/GenBank/DDBJ whole genome shotgun (WGS) entry which is preliminary data.</text>
</comment>
<dbReference type="Gene3D" id="1.10.10.2520">
    <property type="entry name" value="Cell wall hydrolase SleB, domain 1"/>
    <property type="match status" value="1"/>
</dbReference>
<gene>
    <name evidence="3" type="ORF">B4114_1141</name>
</gene>
<evidence type="ECO:0000259" key="2">
    <source>
        <dbReference type="PROSITE" id="PS51782"/>
    </source>
</evidence>
<sequence>MEMKKTIAALAITCSLALGSQSVLAEAASSYTYYQVKKGDTLSKIAKQYHTTVASLKSLNSLKTDTIRIGAKLKVPAAAKRPALASAGKKAISLTAADRKLLAQLVQAETGSSEPFAGKVEVALVVLNRTTHPEFPKTVRGVIYQKTKSGYAFVPVKTGKLTRIQPTKQDYEAVDKALALFPNDRRGSLYFYNPKITKDKWMLSRPVTIRIGHHVFAK</sequence>
<dbReference type="InterPro" id="IPR018392">
    <property type="entry name" value="LysM"/>
</dbReference>
<evidence type="ECO:0000313" key="4">
    <source>
        <dbReference type="Proteomes" id="UP000075517"/>
    </source>
</evidence>
<dbReference type="GO" id="GO:0016787">
    <property type="term" value="F:hydrolase activity"/>
    <property type="evidence" value="ECO:0007669"/>
    <property type="project" value="InterPro"/>
</dbReference>
<evidence type="ECO:0000313" key="3">
    <source>
        <dbReference type="EMBL" id="KYD34289.1"/>
    </source>
</evidence>
<dbReference type="PATRIC" id="fig|1422.17.peg.2874"/>
<dbReference type="PANTHER" id="PTHR33734:SF22">
    <property type="entry name" value="MEMBRANE-BOUND LYTIC MUREIN TRANSGLYCOSYLASE D"/>
    <property type="match status" value="1"/>
</dbReference>
<evidence type="ECO:0000256" key="1">
    <source>
        <dbReference type="SAM" id="SignalP"/>
    </source>
</evidence>
<dbReference type="InterPro" id="IPR011105">
    <property type="entry name" value="Cell_wall_hydrolase_SleB"/>
</dbReference>
<protein>
    <recommendedName>
        <fullName evidence="2">LysM domain-containing protein</fullName>
    </recommendedName>
</protein>
<proteinExistence type="predicted"/>
<dbReference type="GO" id="GO:0008932">
    <property type="term" value="F:lytic endotransglycosylase activity"/>
    <property type="evidence" value="ECO:0007669"/>
    <property type="project" value="TreeGrafter"/>
</dbReference>
<dbReference type="PROSITE" id="PS51782">
    <property type="entry name" value="LYSM"/>
    <property type="match status" value="1"/>
</dbReference>
<dbReference type="Proteomes" id="UP000075517">
    <property type="component" value="Unassembled WGS sequence"/>
</dbReference>
<dbReference type="Pfam" id="PF07486">
    <property type="entry name" value="Hydrolase_2"/>
    <property type="match status" value="1"/>
</dbReference>
<dbReference type="AlphaFoldDB" id="A0A150NC78"/>
<feature type="chain" id="PRO_5038770801" description="LysM domain-containing protein" evidence="1">
    <location>
        <begin position="26"/>
        <end position="218"/>
    </location>
</feature>
<dbReference type="Gene3D" id="6.20.240.60">
    <property type="match status" value="1"/>
</dbReference>
<feature type="signal peptide" evidence="1">
    <location>
        <begin position="1"/>
        <end position="25"/>
    </location>
</feature>
<reference evidence="3 4" key="1">
    <citation type="submission" date="2016-01" db="EMBL/GenBank/DDBJ databases">
        <title>Draft Genome Sequences of Seven Thermophilic Sporeformers Isolated from Foods.</title>
        <authorList>
            <person name="Berendsen E.M."/>
            <person name="Wells-Bennik M.H."/>
            <person name="Krawcyk A.O."/>
            <person name="De Jong A."/>
            <person name="Holsappel S."/>
            <person name="Eijlander R.T."/>
            <person name="Kuipers O.P."/>
        </authorList>
    </citation>
    <scope>NUCLEOTIDE SEQUENCE [LARGE SCALE GENOMIC DNA]</scope>
    <source>
        <strain evidence="3 4">B4114</strain>
    </source>
</reference>
<name>A0A150NC78_GEOSE</name>
<dbReference type="PANTHER" id="PTHR33734">
    <property type="entry name" value="LYSM DOMAIN-CONTAINING GPI-ANCHORED PROTEIN 2"/>
    <property type="match status" value="1"/>
</dbReference>
<accession>A0A150NC78</accession>
<dbReference type="EMBL" id="LQYY01000056">
    <property type="protein sequence ID" value="KYD34289.1"/>
    <property type="molecule type" value="Genomic_DNA"/>
</dbReference>
<dbReference type="InterPro" id="IPR042047">
    <property type="entry name" value="SleB_dom1"/>
</dbReference>
<dbReference type="SMART" id="SM00257">
    <property type="entry name" value="LysM"/>
    <property type="match status" value="1"/>
</dbReference>
<dbReference type="Gene3D" id="3.10.350.10">
    <property type="entry name" value="LysM domain"/>
    <property type="match status" value="1"/>
</dbReference>
<dbReference type="CDD" id="cd00118">
    <property type="entry name" value="LysM"/>
    <property type="match status" value="1"/>
</dbReference>
<dbReference type="SUPFAM" id="SSF54106">
    <property type="entry name" value="LysM domain"/>
    <property type="match status" value="1"/>
</dbReference>